<evidence type="ECO:0000313" key="2">
    <source>
        <dbReference type="EMBL" id="KAJ5544001.1"/>
    </source>
</evidence>
<dbReference type="EMBL" id="JAQIZZ010000004">
    <property type="protein sequence ID" value="KAJ5543973.1"/>
    <property type="molecule type" value="Genomic_DNA"/>
</dbReference>
<dbReference type="Proteomes" id="UP001220324">
    <property type="component" value="Unassembled WGS sequence"/>
</dbReference>
<protein>
    <recommendedName>
        <fullName evidence="4">Transcription factor domain-containing protein</fullName>
    </recommendedName>
</protein>
<reference evidence="1 3" key="1">
    <citation type="journal article" date="2023" name="IMA Fungus">
        <title>Comparative genomic study of the Penicillium genus elucidates a diverse pangenome and 15 lateral gene transfer events.</title>
        <authorList>
            <person name="Petersen C."/>
            <person name="Sorensen T."/>
            <person name="Nielsen M.R."/>
            <person name="Sondergaard T.E."/>
            <person name="Sorensen J.L."/>
            <person name="Fitzpatrick D.A."/>
            <person name="Frisvad J.C."/>
            <person name="Nielsen K.L."/>
        </authorList>
    </citation>
    <scope>NUCLEOTIDE SEQUENCE [LARGE SCALE GENOMIC DNA]</scope>
    <source>
        <strain evidence="1 3">IBT 35679</strain>
    </source>
</reference>
<evidence type="ECO:0008006" key="4">
    <source>
        <dbReference type="Google" id="ProtNLM"/>
    </source>
</evidence>
<organism evidence="1 3">
    <name type="scientific">Penicillium frequentans</name>
    <dbReference type="NCBI Taxonomy" id="3151616"/>
    <lineage>
        <taxon>Eukaryota</taxon>
        <taxon>Fungi</taxon>
        <taxon>Dikarya</taxon>
        <taxon>Ascomycota</taxon>
        <taxon>Pezizomycotina</taxon>
        <taxon>Eurotiomycetes</taxon>
        <taxon>Eurotiomycetidae</taxon>
        <taxon>Eurotiales</taxon>
        <taxon>Aspergillaceae</taxon>
        <taxon>Penicillium</taxon>
    </lineage>
</organism>
<name>A0AAD6CXR8_9EURO</name>
<dbReference type="AlphaFoldDB" id="A0AAD6CXR8"/>
<keyword evidence="3" id="KW-1185">Reference proteome</keyword>
<dbReference type="PANTHER" id="PTHR47431:SF5">
    <property type="entry name" value="ZN(II)2CYS6 TRANSCRIPTION FACTOR (EUROFUNG)"/>
    <property type="match status" value="1"/>
</dbReference>
<evidence type="ECO:0000313" key="3">
    <source>
        <dbReference type="Proteomes" id="UP001220324"/>
    </source>
</evidence>
<sequence>MAYKNDPQHLNIRTYESEADIVNAYYIFIHPYLPLLPPPGEPQYEDQPVTMHFEAEDFDHPSQNSMRHWPTSPLSLALSSILVLIPAPGDVYPPSKTILLRQKYAEIYANSALESVDRDIDLLGSTSTLNSAVTHLTSSLRTPLHPNVPLKLESLLALVILSVYQYCQRGNISKMRARVNQAITTAMDMSLHSLGREAVEAERRAWWMTVHMVYMSASLNVSSPTILIGDPRITTPYPEFRVSLEPWSLMLKAQHALFTSTDLLKGFGVDPKLPLPSLSGDQIHELDSYIETLVNETDRSLPMSNPQGAEAAAAQSMWIIARLLLYTARIKVHRFRAFLDMPIFLESHCGLTSINGVDSPYATLNRSLSQVTVFECIFPFTEQESSSICLKSALAVARAFKNLPRPDSTYSDVPSKAGRPTETIKSSATIAYMYPHTLPYFACCAIQGCYVLLMLLYKIRASRASDHLSSCYHLLSHPGPGTEAQDFERLVEEIRNAVDSLKASLQHNAMFEGVGRMGREIEGAFCAAFPS</sequence>
<evidence type="ECO:0000313" key="1">
    <source>
        <dbReference type="EMBL" id="KAJ5543973.1"/>
    </source>
</evidence>
<dbReference type="PANTHER" id="PTHR47431">
    <property type="entry name" value="ZN(II)2CYS6 TRANSCRIPTION FACTOR (EUROFUNG)-RELATED"/>
    <property type="match status" value="1"/>
</dbReference>
<proteinExistence type="predicted"/>
<dbReference type="EMBL" id="JAQIZZ010000004">
    <property type="protein sequence ID" value="KAJ5544001.1"/>
    <property type="molecule type" value="Genomic_DNA"/>
</dbReference>
<accession>A0AAD6CXR8</accession>
<comment type="caution">
    <text evidence="1">The sequence shown here is derived from an EMBL/GenBank/DDBJ whole genome shotgun (WGS) entry which is preliminary data.</text>
</comment>
<gene>
    <name evidence="1" type="ORF">N7494_005252</name>
    <name evidence="2" type="ORF">N7494_005280</name>
</gene>
<reference evidence="1" key="2">
    <citation type="submission" date="2023-01" db="EMBL/GenBank/DDBJ databases">
        <authorList>
            <person name="Petersen C."/>
        </authorList>
    </citation>
    <scope>NUCLEOTIDE SEQUENCE</scope>
    <source>
        <strain evidence="1">IBT 35679</strain>
    </source>
</reference>
<dbReference type="CDD" id="cd12148">
    <property type="entry name" value="fungal_TF_MHR"/>
    <property type="match status" value="1"/>
</dbReference>